<keyword evidence="4" id="KW-1015">Disulfide bond</keyword>
<dbReference type="GO" id="GO:0015036">
    <property type="term" value="F:disulfide oxidoreductase activity"/>
    <property type="evidence" value="ECO:0007669"/>
    <property type="project" value="InterPro"/>
</dbReference>
<evidence type="ECO:0000313" key="9">
    <source>
        <dbReference type="Proteomes" id="UP000315498"/>
    </source>
</evidence>
<name>A0A520MSE1_9GAMM</name>
<evidence type="ECO:0000256" key="6">
    <source>
        <dbReference type="SAM" id="Phobius"/>
    </source>
</evidence>
<dbReference type="InterPro" id="IPR004799">
    <property type="entry name" value="Periplasmic_diS_OxRdtase_DsbE"/>
</dbReference>
<protein>
    <submittedName>
        <fullName evidence="8">DsbE family thiol:disulfide interchange protein</fullName>
    </submittedName>
</protein>
<reference evidence="8 9" key="1">
    <citation type="submission" date="2019-02" db="EMBL/GenBank/DDBJ databases">
        <title>Prokaryotic population dynamics and viral predation in marine succession experiment using metagenomics: the confinement effect.</title>
        <authorList>
            <person name="Haro-Moreno J.M."/>
            <person name="Rodriguez-Valera F."/>
            <person name="Lopez-Perez M."/>
        </authorList>
    </citation>
    <scope>NUCLEOTIDE SEQUENCE [LARGE SCALE GENOMIC DNA]</scope>
    <source>
        <strain evidence="8">MED-G161</strain>
    </source>
</reference>
<comment type="similarity">
    <text evidence="2">Belongs to the thioredoxin family. DsbE subfamily.</text>
</comment>
<keyword evidence="5" id="KW-0676">Redox-active center</keyword>
<proteinExistence type="inferred from homology"/>
<evidence type="ECO:0000256" key="3">
    <source>
        <dbReference type="ARBA" id="ARBA00022748"/>
    </source>
</evidence>
<dbReference type="InterPro" id="IPR050553">
    <property type="entry name" value="Thioredoxin_ResA/DsbE_sf"/>
</dbReference>
<dbReference type="GO" id="GO:0005886">
    <property type="term" value="C:plasma membrane"/>
    <property type="evidence" value="ECO:0007669"/>
    <property type="project" value="UniProtKB-SubCell"/>
</dbReference>
<evidence type="ECO:0000313" key="8">
    <source>
        <dbReference type="EMBL" id="RZO24134.1"/>
    </source>
</evidence>
<dbReference type="GO" id="GO:0030288">
    <property type="term" value="C:outer membrane-bounded periplasmic space"/>
    <property type="evidence" value="ECO:0007669"/>
    <property type="project" value="InterPro"/>
</dbReference>
<dbReference type="InterPro" id="IPR036249">
    <property type="entry name" value="Thioredoxin-like_sf"/>
</dbReference>
<keyword evidence="6" id="KW-1133">Transmembrane helix</keyword>
<organism evidence="8 9">
    <name type="scientific">SAR86 cluster bacterium</name>
    <dbReference type="NCBI Taxonomy" id="2030880"/>
    <lineage>
        <taxon>Bacteria</taxon>
        <taxon>Pseudomonadati</taxon>
        <taxon>Pseudomonadota</taxon>
        <taxon>Gammaproteobacteria</taxon>
        <taxon>SAR86 cluster</taxon>
    </lineage>
</organism>
<dbReference type="Gene3D" id="3.40.30.10">
    <property type="entry name" value="Glutaredoxin"/>
    <property type="match status" value="1"/>
</dbReference>
<dbReference type="GO" id="GO:0017004">
    <property type="term" value="P:cytochrome complex assembly"/>
    <property type="evidence" value="ECO:0007669"/>
    <property type="project" value="UniProtKB-KW"/>
</dbReference>
<dbReference type="NCBIfam" id="TIGR00385">
    <property type="entry name" value="dsbE"/>
    <property type="match status" value="1"/>
</dbReference>
<dbReference type="SUPFAM" id="SSF52833">
    <property type="entry name" value="Thioredoxin-like"/>
    <property type="match status" value="1"/>
</dbReference>
<dbReference type="EMBL" id="SHBG01000026">
    <property type="protein sequence ID" value="RZO24134.1"/>
    <property type="molecule type" value="Genomic_DNA"/>
</dbReference>
<accession>A0A520MSE1</accession>
<dbReference type="InterPro" id="IPR013740">
    <property type="entry name" value="Redoxin"/>
</dbReference>
<dbReference type="AlphaFoldDB" id="A0A520MSE1"/>
<gene>
    <name evidence="8" type="ORF">EVA94_03005</name>
</gene>
<keyword evidence="3" id="KW-0201">Cytochrome c-type biogenesis</keyword>
<keyword evidence="6" id="KW-0472">Membrane</keyword>
<feature type="domain" description="Thioredoxin" evidence="7">
    <location>
        <begin position="29"/>
        <end position="172"/>
    </location>
</feature>
<evidence type="ECO:0000256" key="1">
    <source>
        <dbReference type="ARBA" id="ARBA00004383"/>
    </source>
</evidence>
<comment type="caution">
    <text evidence="8">The sequence shown here is derived from an EMBL/GenBank/DDBJ whole genome shotgun (WGS) entry which is preliminary data.</text>
</comment>
<dbReference type="Pfam" id="PF08534">
    <property type="entry name" value="Redoxin"/>
    <property type="match status" value="1"/>
</dbReference>
<comment type="subcellular location">
    <subcellularLocation>
        <location evidence="1">Cell inner membrane</location>
        <topology evidence="1">Single-pass membrane protein</topology>
        <orientation evidence="1">Periplasmic side</orientation>
    </subcellularLocation>
</comment>
<dbReference type="PANTHER" id="PTHR42852">
    <property type="entry name" value="THIOL:DISULFIDE INTERCHANGE PROTEIN DSBE"/>
    <property type="match status" value="1"/>
</dbReference>
<evidence type="ECO:0000256" key="2">
    <source>
        <dbReference type="ARBA" id="ARBA00007758"/>
    </source>
</evidence>
<feature type="transmembrane region" description="Helical" evidence="6">
    <location>
        <begin position="7"/>
        <end position="24"/>
    </location>
</feature>
<dbReference type="PROSITE" id="PS51352">
    <property type="entry name" value="THIOREDOXIN_2"/>
    <property type="match status" value="1"/>
</dbReference>
<evidence type="ECO:0000256" key="5">
    <source>
        <dbReference type="ARBA" id="ARBA00023284"/>
    </source>
</evidence>
<evidence type="ECO:0000256" key="4">
    <source>
        <dbReference type="ARBA" id="ARBA00023157"/>
    </source>
</evidence>
<dbReference type="Proteomes" id="UP000315498">
    <property type="component" value="Unassembled WGS sequence"/>
</dbReference>
<sequence>MKIVFKFIVLILPLSLIFTFYFLLTNNESYPGADYDVFDIPKFELGNLNNDKTLNESSLDKDFILNVWASWCITCRVEHPYLMSLSKKGIPVVGLNYKDEKEDGLEWIERYGNPYKTILYDYKGVLAMDLGVTGAPETFLIIDGKIVVRYQGEVNELIWNDVFLPVIESKDIF</sequence>
<dbReference type="PANTHER" id="PTHR42852:SF6">
    <property type="entry name" value="THIOL:DISULFIDE INTERCHANGE PROTEIN DSBE"/>
    <property type="match status" value="1"/>
</dbReference>
<keyword evidence="6" id="KW-0812">Transmembrane</keyword>
<dbReference type="InterPro" id="IPR013766">
    <property type="entry name" value="Thioredoxin_domain"/>
</dbReference>
<evidence type="ECO:0000259" key="7">
    <source>
        <dbReference type="PROSITE" id="PS51352"/>
    </source>
</evidence>